<dbReference type="Proteomes" id="UP000235145">
    <property type="component" value="Unassembled WGS sequence"/>
</dbReference>
<keyword evidence="2" id="KW-1185">Reference proteome</keyword>
<dbReference type="PANTHER" id="PTHR10426">
    <property type="entry name" value="STRICTOSIDINE SYNTHASE-RELATED"/>
    <property type="match status" value="1"/>
</dbReference>
<proteinExistence type="predicted"/>
<name>A0A9R1VXL8_LACSA</name>
<evidence type="ECO:0000313" key="1">
    <source>
        <dbReference type="EMBL" id="KAJ0214475.1"/>
    </source>
</evidence>
<dbReference type="AlphaFoldDB" id="A0A9R1VXL8"/>
<organism evidence="1 2">
    <name type="scientific">Lactuca sativa</name>
    <name type="common">Garden lettuce</name>
    <dbReference type="NCBI Taxonomy" id="4236"/>
    <lineage>
        <taxon>Eukaryota</taxon>
        <taxon>Viridiplantae</taxon>
        <taxon>Streptophyta</taxon>
        <taxon>Embryophyta</taxon>
        <taxon>Tracheophyta</taxon>
        <taxon>Spermatophyta</taxon>
        <taxon>Magnoliopsida</taxon>
        <taxon>eudicotyledons</taxon>
        <taxon>Gunneridae</taxon>
        <taxon>Pentapetalae</taxon>
        <taxon>asterids</taxon>
        <taxon>campanulids</taxon>
        <taxon>Asterales</taxon>
        <taxon>Asteraceae</taxon>
        <taxon>Cichorioideae</taxon>
        <taxon>Cichorieae</taxon>
        <taxon>Lactucinae</taxon>
        <taxon>Lactuca</taxon>
    </lineage>
</organism>
<dbReference type="SUPFAM" id="SSF63829">
    <property type="entry name" value="Calcium-dependent phosphotriesterase"/>
    <property type="match status" value="1"/>
</dbReference>
<sequence>MHGHPRVKFVSGEYAKFEKLVLPEGVIGPEAVTFGGVAAPGPYTMADQRILKYWNNGTHAGFSTMSEWECGGVSHADRSRLIGCGQPVDLSYYPNNDVLYISDAEFGILSVGMEGGLASVLVAGEYNNTNGIDVDLLTGNIYFSSVNFFALRTTYQKVSVLMSNLGDCGGPAVSIDGTFVLVPDNFNSRVLKYWLVGPKADTNEVLMNLPGKTNRIKRGETPGEFWVAASRWIDVKEGKMFASAGMRFNSDGVVLETIDFFAQYTDNQASVVQEKDGKLYVGSYLTNFIGVYSN</sequence>
<protein>
    <recommendedName>
        <fullName evidence="3">Strictosidine synthase conserved region domain-containing protein</fullName>
    </recommendedName>
</protein>
<gene>
    <name evidence="1" type="ORF">LSAT_V11C400201720</name>
</gene>
<reference evidence="1 2" key="1">
    <citation type="journal article" date="2017" name="Nat. Commun.">
        <title>Genome assembly with in vitro proximity ligation data and whole-genome triplication in lettuce.</title>
        <authorList>
            <person name="Reyes-Chin-Wo S."/>
            <person name="Wang Z."/>
            <person name="Yang X."/>
            <person name="Kozik A."/>
            <person name="Arikit S."/>
            <person name="Song C."/>
            <person name="Xia L."/>
            <person name="Froenicke L."/>
            <person name="Lavelle D.O."/>
            <person name="Truco M.J."/>
            <person name="Xia R."/>
            <person name="Zhu S."/>
            <person name="Xu C."/>
            <person name="Xu H."/>
            <person name="Xu X."/>
            <person name="Cox K."/>
            <person name="Korf I."/>
            <person name="Meyers B.C."/>
            <person name="Michelmore R.W."/>
        </authorList>
    </citation>
    <scope>NUCLEOTIDE SEQUENCE [LARGE SCALE GENOMIC DNA]</scope>
    <source>
        <strain evidence="2">cv. Salinas</strain>
        <tissue evidence="1">Seedlings</tissue>
    </source>
</reference>
<dbReference type="Gene3D" id="2.120.10.30">
    <property type="entry name" value="TolB, C-terminal domain"/>
    <property type="match status" value="2"/>
</dbReference>
<evidence type="ECO:0000313" key="2">
    <source>
        <dbReference type="Proteomes" id="UP000235145"/>
    </source>
</evidence>
<comment type="caution">
    <text evidence="1">The sequence shown here is derived from an EMBL/GenBank/DDBJ whole genome shotgun (WGS) entry which is preliminary data.</text>
</comment>
<dbReference type="PANTHER" id="PTHR10426:SF105">
    <property type="entry name" value="STRICTOSIDINE SYNTHASE-RELATED"/>
    <property type="match status" value="1"/>
</dbReference>
<dbReference type="GO" id="GO:0016787">
    <property type="term" value="F:hydrolase activity"/>
    <property type="evidence" value="ECO:0000318"/>
    <property type="project" value="GO_Central"/>
</dbReference>
<dbReference type="EMBL" id="NBSK02000004">
    <property type="protein sequence ID" value="KAJ0214475.1"/>
    <property type="molecule type" value="Genomic_DNA"/>
</dbReference>
<accession>A0A9R1VXL8</accession>
<dbReference type="InterPro" id="IPR011042">
    <property type="entry name" value="6-blade_b-propeller_TolB-like"/>
</dbReference>
<evidence type="ECO:0008006" key="3">
    <source>
        <dbReference type="Google" id="ProtNLM"/>
    </source>
</evidence>